<feature type="transmembrane region" description="Helical" evidence="2">
    <location>
        <begin position="371"/>
        <end position="392"/>
    </location>
</feature>
<dbReference type="AlphaFoldDB" id="A0A177CUK0"/>
<sequence length="668" mass="72075">MVALLAPLASFSGHCFDASSHEAQKHRGVPRASQPLCHIRCCPSWTQPQPLPPGAMPALFPTPELADLAVRATGNATDGLRVVCAWPVSGQYGPGSRVLYYVLVAACVLARNVVWLRKACLAAALLLPAVGSLHALVLASLHVNGVVDMDIYGAFQVCSIAILAAPLTVRLSKTYFYDPGRNLIFLWTALILAGLLALAVEFYRVTPIICPEQVPGGSNFPYGITKCGLSCDENDPKSPYSPLRAGPAANIGVIPVPTTLTFNTGMLLATACCVPAVVSLMFTWDKILALHWKRRFGHSEETQRNRSIEPIEGTNGATEAHMDGINGAIRRVLGVIEIPLFSSAILAILIAGEINFFSHQVRWETEPIASVGQWGPIAGTVLAALGSLYVLAMTGGEKQLGTPNSPAECACGNHLQRQPTFTLEPDSDGSPSQISLDDHGVPIGIRRSHETFVTDSTHPRRSTDPGGRRRVAEMLQKAGDKLGSAAHNKYDAKQYNNSRAREFPEIPGEAARNPELTELKRQYSLRRDVVLREENSRAVSPSPSNLTFPDVDLSPNTSPVLGQGGFSESPERMATRRETVEASSPTRTSFPDLERGRPPARRATLEVPSPTRAAFPGTDCNAVPARRATLEVPPPTESSQSSANRDRDRTYARRSTLEVPSPTHRPAL</sequence>
<dbReference type="InParanoid" id="A0A177CUK0"/>
<keyword evidence="2" id="KW-0472">Membrane</keyword>
<feature type="transmembrane region" description="Helical" evidence="2">
    <location>
        <begin position="332"/>
        <end position="351"/>
    </location>
</feature>
<dbReference type="Proteomes" id="UP000077069">
    <property type="component" value="Unassembled WGS sequence"/>
</dbReference>
<dbReference type="EMBL" id="KV441549">
    <property type="protein sequence ID" value="OAG10881.1"/>
    <property type="molecule type" value="Genomic_DNA"/>
</dbReference>
<feature type="transmembrane region" description="Helical" evidence="2">
    <location>
        <begin position="121"/>
        <end position="139"/>
    </location>
</feature>
<accession>A0A177CUK0</accession>
<feature type="transmembrane region" description="Helical" evidence="2">
    <location>
        <begin position="151"/>
        <end position="171"/>
    </location>
</feature>
<dbReference type="RefSeq" id="XP_018041246.1">
    <property type="nucleotide sequence ID" value="XM_018177813.1"/>
</dbReference>
<feature type="transmembrane region" description="Helical" evidence="2">
    <location>
        <begin position="183"/>
        <end position="203"/>
    </location>
</feature>
<evidence type="ECO:0000313" key="3">
    <source>
        <dbReference type="EMBL" id="OAG10881.1"/>
    </source>
</evidence>
<keyword evidence="2" id="KW-0812">Transmembrane</keyword>
<evidence type="ECO:0000256" key="2">
    <source>
        <dbReference type="SAM" id="Phobius"/>
    </source>
</evidence>
<protein>
    <submittedName>
        <fullName evidence="3">Uncharacterized protein</fullName>
    </submittedName>
</protein>
<dbReference type="OrthoDB" id="3021074at2759"/>
<name>A0A177CUK0_9PLEO</name>
<evidence type="ECO:0000256" key="1">
    <source>
        <dbReference type="SAM" id="MobiDB-lite"/>
    </source>
</evidence>
<keyword evidence="4" id="KW-1185">Reference proteome</keyword>
<keyword evidence="2" id="KW-1133">Transmembrane helix</keyword>
<feature type="transmembrane region" description="Helical" evidence="2">
    <location>
        <begin position="265"/>
        <end position="284"/>
    </location>
</feature>
<dbReference type="GeneID" id="28761299"/>
<evidence type="ECO:0000313" key="4">
    <source>
        <dbReference type="Proteomes" id="UP000077069"/>
    </source>
</evidence>
<dbReference type="STRING" id="1460663.A0A177CUK0"/>
<gene>
    <name evidence="3" type="ORF">CC84DRAFT_1161707</name>
</gene>
<feature type="transmembrane region" description="Helical" evidence="2">
    <location>
        <begin position="98"/>
        <end position="114"/>
    </location>
</feature>
<feature type="compositionally biased region" description="Basic and acidic residues" evidence="1">
    <location>
        <begin position="569"/>
        <end position="580"/>
    </location>
</feature>
<proteinExistence type="predicted"/>
<organism evidence="3 4">
    <name type="scientific">Paraphaeosphaeria sporulosa</name>
    <dbReference type="NCBI Taxonomy" id="1460663"/>
    <lineage>
        <taxon>Eukaryota</taxon>
        <taxon>Fungi</taxon>
        <taxon>Dikarya</taxon>
        <taxon>Ascomycota</taxon>
        <taxon>Pezizomycotina</taxon>
        <taxon>Dothideomycetes</taxon>
        <taxon>Pleosporomycetidae</taxon>
        <taxon>Pleosporales</taxon>
        <taxon>Massarineae</taxon>
        <taxon>Didymosphaeriaceae</taxon>
        <taxon>Paraphaeosphaeria</taxon>
    </lineage>
</organism>
<feature type="region of interest" description="Disordered" evidence="1">
    <location>
        <begin position="420"/>
        <end position="469"/>
    </location>
</feature>
<reference evidence="3 4" key="1">
    <citation type="submission" date="2016-05" db="EMBL/GenBank/DDBJ databases">
        <title>Comparative analysis of secretome profiles of manganese(II)-oxidizing ascomycete fungi.</title>
        <authorList>
            <consortium name="DOE Joint Genome Institute"/>
            <person name="Zeiner C.A."/>
            <person name="Purvine S.O."/>
            <person name="Zink E.M."/>
            <person name="Wu S."/>
            <person name="Pasa-Tolic L."/>
            <person name="Chaput D.L."/>
            <person name="Haridas S."/>
            <person name="Grigoriev I.V."/>
            <person name="Santelli C.M."/>
            <person name="Hansel C.M."/>
        </authorList>
    </citation>
    <scope>NUCLEOTIDE SEQUENCE [LARGE SCALE GENOMIC DNA]</scope>
    <source>
        <strain evidence="3 4">AP3s5-JAC2a</strain>
    </source>
</reference>
<feature type="compositionally biased region" description="Polar residues" evidence="1">
    <location>
        <begin position="537"/>
        <end position="547"/>
    </location>
</feature>
<feature type="compositionally biased region" description="Basic and acidic residues" evidence="1">
    <location>
        <begin position="447"/>
        <end position="469"/>
    </location>
</feature>
<feature type="region of interest" description="Disordered" evidence="1">
    <location>
        <begin position="533"/>
        <end position="668"/>
    </location>
</feature>